<dbReference type="EMBL" id="MN738836">
    <property type="protein sequence ID" value="QHT38910.1"/>
    <property type="molecule type" value="Genomic_DNA"/>
</dbReference>
<name>A0A6C0FGV8_9ZZZZ</name>
<feature type="compositionally biased region" description="Acidic residues" evidence="1">
    <location>
        <begin position="162"/>
        <end position="204"/>
    </location>
</feature>
<reference evidence="2" key="1">
    <citation type="journal article" date="2020" name="Nature">
        <title>Giant virus diversity and host interactions through global metagenomics.</title>
        <authorList>
            <person name="Schulz F."/>
            <person name="Roux S."/>
            <person name="Paez-Espino D."/>
            <person name="Jungbluth S."/>
            <person name="Walsh D.A."/>
            <person name="Denef V.J."/>
            <person name="McMahon K.D."/>
            <person name="Konstantinidis K.T."/>
            <person name="Eloe-Fadrosh E.A."/>
            <person name="Kyrpides N.C."/>
            <person name="Woyke T."/>
        </authorList>
    </citation>
    <scope>NUCLEOTIDE SEQUENCE</scope>
    <source>
        <strain evidence="2">GVMAG-S-ERX556106-38</strain>
    </source>
</reference>
<accession>A0A6C0FGV8</accession>
<feature type="region of interest" description="Disordered" evidence="1">
    <location>
        <begin position="156"/>
        <end position="211"/>
    </location>
</feature>
<organism evidence="2">
    <name type="scientific">viral metagenome</name>
    <dbReference type="NCBI Taxonomy" id="1070528"/>
    <lineage>
        <taxon>unclassified sequences</taxon>
        <taxon>metagenomes</taxon>
        <taxon>organismal metagenomes</taxon>
    </lineage>
</organism>
<sequence>MTSNIGVVIVEKTGTIKNLCVKSFKEEDLYKKCGFKTPDNFAKQTDWRIRSKDLTYIVSLYGKTTGKANSENKYDFPPPNDTTLFFGNCVIVCHTEYKGESGEPLLESINTELWEKFYEKLFGGFEDLGATAAEDEEEEDELDNIAESKKTKEGGYLKDGFVVDDDEESVGEEEESAEDEEEDLFGSSVEEEESGEELCSELSEESYIVEM</sequence>
<evidence type="ECO:0000256" key="1">
    <source>
        <dbReference type="SAM" id="MobiDB-lite"/>
    </source>
</evidence>
<evidence type="ECO:0000313" key="2">
    <source>
        <dbReference type="EMBL" id="QHT38910.1"/>
    </source>
</evidence>
<proteinExistence type="predicted"/>
<protein>
    <submittedName>
        <fullName evidence="2">Uncharacterized protein</fullName>
    </submittedName>
</protein>
<dbReference type="AlphaFoldDB" id="A0A6C0FGV8"/>